<proteinExistence type="predicted"/>
<dbReference type="RefSeq" id="WP_012151990.1">
    <property type="nucleotide sequence ID" value="NZ_LAOJ01000001.1"/>
</dbReference>
<organism evidence="2 3">
    <name type="scientific">Rickettsia bellii str. RML Mogi</name>
    <dbReference type="NCBI Taxonomy" id="1359194"/>
    <lineage>
        <taxon>Bacteria</taxon>
        <taxon>Pseudomonadati</taxon>
        <taxon>Pseudomonadota</taxon>
        <taxon>Alphaproteobacteria</taxon>
        <taxon>Rickettsiales</taxon>
        <taxon>Rickettsiaceae</taxon>
        <taxon>Rickettsieae</taxon>
        <taxon>Rickettsia</taxon>
        <taxon>belli group</taxon>
    </lineage>
</organism>
<gene>
    <name evidence="2" type="ORF">RBEMOGI_0683</name>
</gene>
<dbReference type="Proteomes" id="UP000033689">
    <property type="component" value="Unassembled WGS sequence"/>
</dbReference>
<feature type="compositionally biased region" description="Polar residues" evidence="1">
    <location>
        <begin position="198"/>
        <end position="213"/>
    </location>
</feature>
<feature type="region of interest" description="Disordered" evidence="1">
    <location>
        <begin position="192"/>
        <end position="213"/>
    </location>
</feature>
<evidence type="ECO:0000313" key="2">
    <source>
        <dbReference type="EMBL" id="KJV92064.1"/>
    </source>
</evidence>
<sequence>MQCVPKKITVFTHIFANTCGVIAEKIPVLAEGLYRCTIDSASIISSFKEMPCNPIRWNPTALVNKFCSTVGNNIGSFNTTTLTTETAFWGNTTIPTTETPLWDSTTPAEDPNNDIIKLIGVGAAAAATIAIYTGYRYFKSSKSTPKNTANTELELSSREEDIESASNLLQPTFSMREDFQAAGIRINAFNSQEDKESTSPLLPTLEESNTSTELHYDIPTSNRPVTGIYEEIGQKIETSNLLDAAREVSNRLNDLVDELELTNIVISSNDHTVPNNEPALLGDDSTVIEVV</sequence>
<dbReference type="AlphaFoldDB" id="A0A0F3QKX1"/>
<dbReference type="EMBL" id="LAOJ01000001">
    <property type="protein sequence ID" value="KJV92064.1"/>
    <property type="molecule type" value="Genomic_DNA"/>
</dbReference>
<name>A0A0F3QKX1_RICBE</name>
<accession>A0A0F3QKX1</accession>
<comment type="caution">
    <text evidence="2">The sequence shown here is derived from an EMBL/GenBank/DDBJ whole genome shotgun (WGS) entry which is preliminary data.</text>
</comment>
<evidence type="ECO:0000313" key="3">
    <source>
        <dbReference type="Proteomes" id="UP000033689"/>
    </source>
</evidence>
<evidence type="ECO:0000256" key="1">
    <source>
        <dbReference type="SAM" id="MobiDB-lite"/>
    </source>
</evidence>
<reference evidence="2 3" key="1">
    <citation type="submission" date="2015-02" db="EMBL/GenBank/DDBJ databases">
        <title>Genome Sequencing of Rickettsiales.</title>
        <authorList>
            <person name="Daugherty S.C."/>
            <person name="Su Q."/>
            <person name="Abolude K."/>
            <person name="Beier-Sexton M."/>
            <person name="Carlyon J.A."/>
            <person name="Carter R."/>
            <person name="Day N.P."/>
            <person name="Dumler S.J."/>
            <person name="Dyachenko V."/>
            <person name="Godinez A."/>
            <person name="Kurtti T.J."/>
            <person name="Lichay M."/>
            <person name="Mullins K.E."/>
            <person name="Ott S."/>
            <person name="Pappas-Brown V."/>
            <person name="Paris D.H."/>
            <person name="Patel P."/>
            <person name="Richards A.L."/>
            <person name="Sadzewicz L."/>
            <person name="Sears K."/>
            <person name="Seidman D."/>
            <person name="Sengamalay N."/>
            <person name="Stenos J."/>
            <person name="Tallon L.J."/>
            <person name="Vincent G."/>
            <person name="Fraser C.M."/>
            <person name="Munderloh U."/>
            <person name="Dunning-Hotopp J.C."/>
        </authorList>
    </citation>
    <scope>NUCLEOTIDE SEQUENCE [LARGE SCALE GENOMIC DNA]</scope>
    <source>
        <strain evidence="2 3">RML Mogi</strain>
    </source>
</reference>
<dbReference type="PATRIC" id="fig|1359194.3.peg.694"/>
<protein>
    <submittedName>
        <fullName evidence="2">Uncharacterized protein</fullName>
    </submittedName>
</protein>